<comment type="caution">
    <text evidence="2">The sequence shown here is derived from an EMBL/GenBank/DDBJ whole genome shotgun (WGS) entry which is preliminary data.</text>
</comment>
<protein>
    <submittedName>
        <fullName evidence="2">Ester cyclase</fullName>
    </submittedName>
</protein>
<dbReference type="PANTHER" id="PTHR38436">
    <property type="entry name" value="POLYKETIDE CYCLASE SNOAL-LIKE DOMAIN"/>
    <property type="match status" value="1"/>
</dbReference>
<dbReference type="Proteomes" id="UP001596514">
    <property type="component" value="Unassembled WGS sequence"/>
</dbReference>
<keyword evidence="3" id="KW-1185">Reference proteome</keyword>
<dbReference type="InterPro" id="IPR037401">
    <property type="entry name" value="SnoaL-like"/>
</dbReference>
<evidence type="ECO:0000259" key="1">
    <source>
        <dbReference type="Pfam" id="PF12680"/>
    </source>
</evidence>
<dbReference type="Gene3D" id="3.10.450.50">
    <property type="match status" value="1"/>
</dbReference>
<organism evidence="2 3">
    <name type="scientific">Streptosporangium amethystogenes subsp. fukuiense</name>
    <dbReference type="NCBI Taxonomy" id="698418"/>
    <lineage>
        <taxon>Bacteria</taxon>
        <taxon>Bacillati</taxon>
        <taxon>Actinomycetota</taxon>
        <taxon>Actinomycetes</taxon>
        <taxon>Streptosporangiales</taxon>
        <taxon>Streptosporangiaceae</taxon>
        <taxon>Streptosporangium</taxon>
    </lineage>
</organism>
<gene>
    <name evidence="2" type="ORF">ACFQVD_06570</name>
</gene>
<dbReference type="Pfam" id="PF12680">
    <property type="entry name" value="SnoaL_2"/>
    <property type="match status" value="1"/>
</dbReference>
<dbReference type="SUPFAM" id="SSF54427">
    <property type="entry name" value="NTF2-like"/>
    <property type="match status" value="1"/>
</dbReference>
<proteinExistence type="predicted"/>
<dbReference type="PANTHER" id="PTHR38436:SF1">
    <property type="entry name" value="ESTER CYCLASE"/>
    <property type="match status" value="1"/>
</dbReference>
<accession>A0ABW2SVV8</accession>
<feature type="domain" description="SnoaL-like" evidence="1">
    <location>
        <begin position="15"/>
        <end position="120"/>
    </location>
</feature>
<evidence type="ECO:0000313" key="2">
    <source>
        <dbReference type="EMBL" id="MFC7599769.1"/>
    </source>
</evidence>
<name>A0ABW2SVV8_9ACTN</name>
<dbReference type="RefSeq" id="WP_343960943.1">
    <property type="nucleotide sequence ID" value="NZ_BAAAGK010000001.1"/>
</dbReference>
<sequence length="136" mass="14859">MGGPLLSGQLTRAAVARYVEALNAHDADAIAACVSEDFVNEHTSALGRSVTGRHGYRANLTGFLADFVDLRYEVEDLLVEGDRASLAYRMSFRLASAGGRPVAVRGVFRFRVDADGLIAHRTDYWDSGEVRRQLDA</sequence>
<dbReference type="EMBL" id="JBHTEE010000001">
    <property type="protein sequence ID" value="MFC7599769.1"/>
    <property type="molecule type" value="Genomic_DNA"/>
</dbReference>
<dbReference type="InterPro" id="IPR032710">
    <property type="entry name" value="NTF2-like_dom_sf"/>
</dbReference>
<dbReference type="InterPro" id="IPR009959">
    <property type="entry name" value="Cyclase_SnoaL-like"/>
</dbReference>
<reference evidence="3" key="1">
    <citation type="journal article" date="2019" name="Int. J. Syst. Evol. Microbiol.">
        <title>The Global Catalogue of Microorganisms (GCM) 10K type strain sequencing project: providing services to taxonomists for standard genome sequencing and annotation.</title>
        <authorList>
            <consortium name="The Broad Institute Genomics Platform"/>
            <consortium name="The Broad Institute Genome Sequencing Center for Infectious Disease"/>
            <person name="Wu L."/>
            <person name="Ma J."/>
        </authorList>
    </citation>
    <scope>NUCLEOTIDE SEQUENCE [LARGE SCALE GENOMIC DNA]</scope>
    <source>
        <strain evidence="3">JCM 10083</strain>
    </source>
</reference>
<evidence type="ECO:0000313" key="3">
    <source>
        <dbReference type="Proteomes" id="UP001596514"/>
    </source>
</evidence>